<keyword evidence="2" id="KW-1185">Reference proteome</keyword>
<reference evidence="2" key="1">
    <citation type="journal article" date="2023" name="Commun. Biol.">
        <title>Genome analysis of Parmales, the sister group of diatoms, reveals the evolutionary specialization of diatoms from phago-mixotrophs to photoautotrophs.</title>
        <authorList>
            <person name="Ban H."/>
            <person name="Sato S."/>
            <person name="Yoshikawa S."/>
            <person name="Yamada K."/>
            <person name="Nakamura Y."/>
            <person name="Ichinomiya M."/>
            <person name="Sato N."/>
            <person name="Blanc-Mathieu R."/>
            <person name="Endo H."/>
            <person name="Kuwata A."/>
            <person name="Ogata H."/>
        </authorList>
    </citation>
    <scope>NUCLEOTIDE SEQUENCE [LARGE SCALE GENOMIC DNA]</scope>
    <source>
        <strain evidence="2">NIES 3700</strain>
    </source>
</reference>
<dbReference type="EMBL" id="BRXW01000168">
    <property type="protein sequence ID" value="GMI11915.1"/>
    <property type="molecule type" value="Genomic_DNA"/>
</dbReference>
<gene>
    <name evidence="1" type="ORF">TrLO_g13310</name>
</gene>
<dbReference type="OrthoDB" id="10651496at2759"/>
<protein>
    <submittedName>
        <fullName evidence="1">Uncharacterized protein</fullName>
    </submittedName>
</protein>
<evidence type="ECO:0000313" key="2">
    <source>
        <dbReference type="Proteomes" id="UP001165122"/>
    </source>
</evidence>
<comment type="caution">
    <text evidence="1">The sequence shown here is derived from an EMBL/GenBank/DDBJ whole genome shotgun (WGS) entry which is preliminary data.</text>
</comment>
<accession>A0A9W7KUN7</accession>
<evidence type="ECO:0000313" key="1">
    <source>
        <dbReference type="EMBL" id="GMI11915.1"/>
    </source>
</evidence>
<dbReference type="AlphaFoldDB" id="A0A9W7KUN7"/>
<proteinExistence type="predicted"/>
<name>A0A9W7KUN7_9STRA</name>
<sequence>MERPLNSKPDPMFTWSTDLRTPFIFPCSSISSLSSINPRVFGSNTLPHIKCPNKGSIRIRGKLSCGRWLMTGLNYTKVEGEEGGIDVKITLTRNFLIKDNTSDVVLELVLDWVEEEGGLEEGGDEDSLSVEIMSLLDDSDLSECTSLFPKQKPVESTILTLPLLCSCPLNYRLSNFGENKSLTSLTLQNPLPSSCKILSFKVSDNLELLGNFNKPVVIVNGVVLNLVILNEKGETGGEVCLETVCEGVNCSIIVEISSSSTSKKKR</sequence>
<dbReference type="Proteomes" id="UP001165122">
    <property type="component" value="Unassembled WGS sequence"/>
</dbReference>
<organism evidence="1 2">
    <name type="scientific">Triparma laevis f. longispina</name>
    <dbReference type="NCBI Taxonomy" id="1714387"/>
    <lineage>
        <taxon>Eukaryota</taxon>
        <taxon>Sar</taxon>
        <taxon>Stramenopiles</taxon>
        <taxon>Ochrophyta</taxon>
        <taxon>Bolidophyceae</taxon>
        <taxon>Parmales</taxon>
        <taxon>Triparmaceae</taxon>
        <taxon>Triparma</taxon>
    </lineage>
</organism>